<dbReference type="EMBL" id="CP094929">
    <property type="protein sequence ID" value="UOM50705.1"/>
    <property type="molecule type" value="Genomic_DNA"/>
</dbReference>
<reference evidence="3" key="1">
    <citation type="journal article" date="2024" name="J Bioinform Genom">
        <title>Complete genome sequence of the type strain bacterium Sphaerochaeta associata GLS2t (VKM B-2742)t.</title>
        <authorList>
            <person name="Troshina O.Y."/>
            <person name="Tepeeva A.N."/>
            <person name="Arzamasceva V.O."/>
            <person name="Whitman W.B."/>
            <person name="Varghese N."/>
            <person name="Shapiro N."/>
            <person name="Woyke T."/>
            <person name="Kripides N.C."/>
            <person name="Vasilenko O.V."/>
        </authorList>
    </citation>
    <scope>NUCLEOTIDE SEQUENCE [LARGE SCALE GENOMIC DNA]</scope>
    <source>
        <strain evidence="3">GLS2T</strain>
    </source>
</reference>
<evidence type="ECO:0000259" key="1">
    <source>
        <dbReference type="Pfam" id="PF21956"/>
    </source>
</evidence>
<dbReference type="InterPro" id="IPR053830">
    <property type="entry name" value="DUF6922"/>
</dbReference>
<feature type="domain" description="DUF6922" evidence="1">
    <location>
        <begin position="15"/>
        <end position="65"/>
    </location>
</feature>
<organism evidence="2 3">
    <name type="scientific">Sphaerochaeta associata</name>
    <dbReference type="NCBI Taxonomy" id="1129264"/>
    <lineage>
        <taxon>Bacteria</taxon>
        <taxon>Pseudomonadati</taxon>
        <taxon>Spirochaetota</taxon>
        <taxon>Spirochaetia</taxon>
        <taxon>Spirochaetales</taxon>
        <taxon>Sphaerochaetaceae</taxon>
        <taxon>Sphaerochaeta</taxon>
    </lineage>
</organism>
<accession>A0ABY4D937</accession>
<sequence length="99" mass="11702">MKYLDDWKNHSHLRISPAILWEYNLARFDWEKMCKTVVLRVIQHGTKDDWYAMLNLYGGKKQVADIMRHIKHIPARDASYAAIVLEIDKKELSCCTPRV</sequence>
<dbReference type="Proteomes" id="UP000829708">
    <property type="component" value="Chromosome"/>
</dbReference>
<gene>
    <name evidence="2" type="ORF">MUG09_14165</name>
</gene>
<proteinExistence type="predicted"/>
<dbReference type="RefSeq" id="WP_244772092.1">
    <property type="nucleotide sequence ID" value="NZ_CP094929.1"/>
</dbReference>
<evidence type="ECO:0000313" key="3">
    <source>
        <dbReference type="Proteomes" id="UP000829708"/>
    </source>
</evidence>
<protein>
    <recommendedName>
        <fullName evidence="1">DUF6922 domain-containing protein</fullName>
    </recommendedName>
</protein>
<evidence type="ECO:0000313" key="2">
    <source>
        <dbReference type="EMBL" id="UOM50705.1"/>
    </source>
</evidence>
<name>A0ABY4D937_9SPIR</name>
<dbReference type="Pfam" id="PF21956">
    <property type="entry name" value="DUF6922"/>
    <property type="match status" value="1"/>
</dbReference>
<keyword evidence="3" id="KW-1185">Reference proteome</keyword>